<proteinExistence type="predicted"/>
<feature type="compositionally biased region" description="Basic and acidic residues" evidence="1">
    <location>
        <begin position="379"/>
        <end position="390"/>
    </location>
</feature>
<dbReference type="RefSeq" id="WP_013494460.1">
    <property type="nucleotide sequence ID" value="NC_014831.1"/>
</dbReference>
<dbReference type="GO" id="GO:0004519">
    <property type="term" value="F:endonuclease activity"/>
    <property type="evidence" value="ECO:0007669"/>
    <property type="project" value="UniProtKB-KW"/>
</dbReference>
<dbReference type="GO" id="GO:0008270">
    <property type="term" value="F:zinc ion binding"/>
    <property type="evidence" value="ECO:0007669"/>
    <property type="project" value="InterPro"/>
</dbReference>
<evidence type="ECO:0000256" key="1">
    <source>
        <dbReference type="SAM" id="MobiDB-lite"/>
    </source>
</evidence>
<dbReference type="Gene3D" id="1.10.30.50">
    <property type="match status" value="1"/>
</dbReference>
<dbReference type="KEGG" id="tmr:Tmar_0029"/>
<evidence type="ECO:0000313" key="4">
    <source>
        <dbReference type="Proteomes" id="UP000008915"/>
    </source>
</evidence>
<dbReference type="Pfam" id="PF01844">
    <property type="entry name" value="HNH"/>
    <property type="match status" value="1"/>
</dbReference>
<dbReference type="InterPro" id="IPR003615">
    <property type="entry name" value="HNH_nuc"/>
</dbReference>
<gene>
    <name evidence="3" type="ordered locus">Tmar_0029</name>
</gene>
<dbReference type="Proteomes" id="UP000008915">
    <property type="component" value="Chromosome"/>
</dbReference>
<keyword evidence="3" id="KW-0540">Nuclease</keyword>
<dbReference type="PANTHER" id="PTHR33877">
    <property type="entry name" value="SLL1193 PROTEIN"/>
    <property type="match status" value="1"/>
</dbReference>
<feature type="compositionally biased region" description="Polar residues" evidence="1">
    <location>
        <begin position="206"/>
        <end position="227"/>
    </location>
</feature>
<dbReference type="PANTHER" id="PTHR33877:SF2">
    <property type="entry name" value="OS07G0170200 PROTEIN"/>
    <property type="match status" value="1"/>
</dbReference>
<dbReference type="eggNOG" id="COG1403">
    <property type="taxonomic scope" value="Bacteria"/>
</dbReference>
<dbReference type="AlphaFoldDB" id="E6SKG7"/>
<evidence type="ECO:0000313" key="3">
    <source>
        <dbReference type="EMBL" id="ADU50154.1"/>
    </source>
</evidence>
<accession>E6SKG7</accession>
<reference evidence="4" key="2">
    <citation type="journal article" date="2010" name="Stand. Genomic Sci.">
        <title>Complete genome sequence of Thermaerobacter marianensis type strain (7p75aT).</title>
        <authorList>
            <person name="Han C."/>
            <person name="Gu W."/>
            <person name="Zhang X."/>
            <person name="Lapidus A."/>
            <person name="Nolan M."/>
            <person name="Copeland A."/>
            <person name="Lucas S."/>
            <person name="Glavina Del Rio T."/>
            <person name="Tice H."/>
            <person name="Cheng J."/>
            <person name="Tapia R."/>
            <person name="Goodwin L."/>
            <person name="Pitluck S."/>
            <person name="Pagani I."/>
            <person name="Ivanova N."/>
            <person name="Mavromatis K."/>
            <person name="Mikhailova N."/>
            <person name="Pati A."/>
            <person name="Chen A."/>
            <person name="Palaniappan K."/>
            <person name="Land M."/>
            <person name="Hauser L."/>
            <person name="Chang Y."/>
            <person name="Jeffries C."/>
            <person name="Schneider S."/>
            <person name="Rohde M."/>
            <person name="Goker M."/>
            <person name="Pukall R."/>
            <person name="Woyke T."/>
            <person name="Bristow J."/>
            <person name="Eisen J."/>
            <person name="Markowitz V."/>
            <person name="Hugenholtz P."/>
            <person name="Kyrpides N."/>
            <person name="Klenk H."/>
            <person name="Detter J."/>
        </authorList>
    </citation>
    <scope>NUCLEOTIDE SEQUENCE [LARGE SCALE GENOMIC DNA]</scope>
    <source>
        <strain evidence="4">ATCC 700841 / DSM 12885 / JCM 10246 / 7p75a</strain>
    </source>
</reference>
<dbReference type="SMART" id="SM00507">
    <property type="entry name" value="HNHc"/>
    <property type="match status" value="1"/>
</dbReference>
<dbReference type="InterPro" id="IPR052892">
    <property type="entry name" value="NA-targeting_endonuclease"/>
</dbReference>
<keyword evidence="4" id="KW-1185">Reference proteome</keyword>
<dbReference type="STRING" id="644966.Tmar_0029"/>
<name>E6SKG7_THEM7</name>
<dbReference type="GO" id="GO:0003676">
    <property type="term" value="F:nucleic acid binding"/>
    <property type="evidence" value="ECO:0007669"/>
    <property type="project" value="InterPro"/>
</dbReference>
<keyword evidence="3" id="KW-0255">Endonuclease</keyword>
<feature type="domain" description="HNH nuclease" evidence="2">
    <location>
        <begin position="121"/>
        <end position="177"/>
    </location>
</feature>
<organism evidence="3 4">
    <name type="scientific">Thermaerobacter marianensis (strain ATCC 700841 / DSM 12885 / JCM 10246 / 7p75a)</name>
    <dbReference type="NCBI Taxonomy" id="644966"/>
    <lineage>
        <taxon>Bacteria</taxon>
        <taxon>Bacillati</taxon>
        <taxon>Bacillota</taxon>
        <taxon>Clostridia</taxon>
        <taxon>Eubacteriales</taxon>
        <taxon>Clostridiales Family XVII. Incertae Sedis</taxon>
        <taxon>Thermaerobacter</taxon>
    </lineage>
</organism>
<feature type="region of interest" description="Disordered" evidence="1">
    <location>
        <begin position="379"/>
        <end position="399"/>
    </location>
</feature>
<dbReference type="HOGENOM" id="CLU_690650_0_0_9"/>
<keyword evidence="3" id="KW-0378">Hydrolase</keyword>
<dbReference type="CDD" id="cd00085">
    <property type="entry name" value="HNHc"/>
    <property type="match status" value="1"/>
</dbReference>
<feature type="region of interest" description="Disordered" evidence="1">
    <location>
        <begin position="179"/>
        <end position="262"/>
    </location>
</feature>
<evidence type="ECO:0000259" key="2">
    <source>
        <dbReference type="SMART" id="SM00507"/>
    </source>
</evidence>
<dbReference type="InterPro" id="IPR002711">
    <property type="entry name" value="HNH"/>
</dbReference>
<sequence length="399" mass="44896">MAWIESHQSLKDHPKTRRLARRLGISVPAAIGHLHCLWWWALEYAQDGSLAQYDADDIADAMMWDGDSQQLVQALVHAGFLDETGDGLRIHDWRDYAGRLIEQRERAAARKREMRQAYEDGVIDQVRARDGSICRYCGKTVNWKDRRGPDGGTYDHIDPNGPSTVDNLVVCCRSCHSRKGARTPQEAGMRLLPPGKHQVRSRSVPDPNQNGTGTNLPTVTVTQTGEENNPPPPLRGASPHGGDARPADRGATNPPDEQSGRVRRMIPHEAIKDAWNEICGAAGLPRVQVLSAKRRQYLTARCTELARYFGEQVYTVDWWRGVFHRVRGSPFCMGAGGRGWRATFDWLIERREAVVRLIEGHYDRVADAQTAFERTREQFQPGRTDEDFAGWRKRGGGST</sequence>
<dbReference type="EMBL" id="CP002344">
    <property type="protein sequence ID" value="ADU50154.1"/>
    <property type="molecule type" value="Genomic_DNA"/>
</dbReference>
<protein>
    <submittedName>
        <fullName evidence="3">HNH endonuclease</fullName>
    </submittedName>
</protein>
<reference evidence="3 4" key="1">
    <citation type="journal article" date="2010" name="Stand. Genomic Sci.">
        <title>Complete genome sequence of Thermaerobacter marianensis type strain (7p75a).</title>
        <authorList>
            <person name="Han C."/>
            <person name="Gu W."/>
            <person name="Zhang X."/>
            <person name="Lapidus A."/>
            <person name="Nolan M."/>
            <person name="Copeland A."/>
            <person name="Lucas S."/>
            <person name="Del Rio T.G."/>
            <person name="Tice H."/>
            <person name="Cheng J.F."/>
            <person name="Tapia R."/>
            <person name="Goodwin L."/>
            <person name="Pitluck S."/>
            <person name="Pagani I."/>
            <person name="Ivanova N."/>
            <person name="Mavromatis K."/>
            <person name="Mikhailova N."/>
            <person name="Pati A."/>
            <person name="Chen A."/>
            <person name="Palaniappan K."/>
            <person name="Land M."/>
            <person name="Hauser L."/>
            <person name="Chang Y.J."/>
            <person name="Jeffries C.D."/>
            <person name="Schneider S."/>
            <person name="Rohde M."/>
            <person name="Goker M."/>
            <person name="Pukall R."/>
            <person name="Woyke T."/>
            <person name="Bristow J."/>
            <person name="Eisen J.A."/>
            <person name="Markowitz V."/>
            <person name="Hugenholtz P."/>
            <person name="Kyrpides N.C."/>
            <person name="Klenk H.P."/>
            <person name="Detter J.C."/>
        </authorList>
    </citation>
    <scope>NUCLEOTIDE SEQUENCE [LARGE SCALE GENOMIC DNA]</scope>
    <source>
        <strain evidence="4">ATCC 700841 / DSM 12885 / JCM 10246 / 7p75a</strain>
    </source>
</reference>